<dbReference type="GO" id="GO:0051539">
    <property type="term" value="F:4 iron, 4 sulfur cluster binding"/>
    <property type="evidence" value="ECO:0007669"/>
    <property type="project" value="UniProtKB-KW"/>
</dbReference>
<evidence type="ECO:0000256" key="4">
    <source>
        <dbReference type="ARBA" id="ARBA00022723"/>
    </source>
</evidence>
<keyword evidence="4" id="KW-0479">Metal-binding</keyword>
<protein>
    <submittedName>
        <fullName evidence="8">Oxidoreductase</fullName>
    </submittedName>
</protein>
<evidence type="ECO:0000256" key="6">
    <source>
        <dbReference type="ARBA" id="ARBA00023014"/>
    </source>
</evidence>
<evidence type="ECO:0000313" key="8">
    <source>
        <dbReference type="EMBL" id="PYI64610.1"/>
    </source>
</evidence>
<comment type="similarity">
    <text evidence="2">Belongs to the complex I 20 kDa subunit family.</text>
</comment>
<dbReference type="Proteomes" id="UP000247832">
    <property type="component" value="Unassembled WGS sequence"/>
</dbReference>
<dbReference type="OrthoDB" id="9786737at2"/>
<keyword evidence="6" id="KW-0411">Iron-sulfur</keyword>
<evidence type="ECO:0000256" key="3">
    <source>
        <dbReference type="ARBA" id="ARBA00022485"/>
    </source>
</evidence>
<dbReference type="EMBL" id="QJVD01000045">
    <property type="protein sequence ID" value="PYI64610.1"/>
    <property type="molecule type" value="Genomic_DNA"/>
</dbReference>
<organism evidence="8 9">
    <name type="scientific">Arthrobacter livingstonensis</name>
    <dbReference type="NCBI Taxonomy" id="670078"/>
    <lineage>
        <taxon>Bacteria</taxon>
        <taxon>Bacillati</taxon>
        <taxon>Actinomycetota</taxon>
        <taxon>Actinomycetes</taxon>
        <taxon>Micrococcales</taxon>
        <taxon>Micrococcaceae</taxon>
        <taxon>Arthrobacter</taxon>
    </lineage>
</organism>
<feature type="domain" description="NADH:ubiquinone oxidoreductase-like 20kDa subunit" evidence="7">
    <location>
        <begin position="47"/>
        <end position="157"/>
    </location>
</feature>
<dbReference type="PANTHER" id="PTHR42989">
    <property type="entry name" value="HYDROGENASE-4 COMPONENT I"/>
    <property type="match status" value="1"/>
</dbReference>
<evidence type="ECO:0000259" key="7">
    <source>
        <dbReference type="Pfam" id="PF01058"/>
    </source>
</evidence>
<dbReference type="PANTHER" id="PTHR42989:SF1">
    <property type="entry name" value="FORMATE HYDROGENLYASE SUBUNIT 7-RELATED"/>
    <property type="match status" value="1"/>
</dbReference>
<keyword evidence="3" id="KW-0004">4Fe-4S</keyword>
<evidence type="ECO:0000313" key="9">
    <source>
        <dbReference type="Proteomes" id="UP000247832"/>
    </source>
</evidence>
<dbReference type="Gene3D" id="3.40.50.12280">
    <property type="match status" value="1"/>
</dbReference>
<dbReference type="InterPro" id="IPR052375">
    <property type="entry name" value="Complex_I_20kDa-like"/>
</dbReference>
<sequence length="161" mass="16792">MSLGRLARLIIRSGRAAEPAAPAPALLEGAGVFGGSVQVRFINVGGCNDCAMEVASAFGPVYDVERYGVRLVASPRHADVLLITGAVTQNMVQPLLRTLDATPFPRFVIAVGDCAITGGVFSGGYGIAGLVSDFVNIDLEVPGTPPEPDQIVQALRRMTGR</sequence>
<dbReference type="Pfam" id="PF01058">
    <property type="entry name" value="Oxidored_q6"/>
    <property type="match status" value="1"/>
</dbReference>
<keyword evidence="9" id="KW-1185">Reference proteome</keyword>
<gene>
    <name evidence="8" type="ORF">CVV68_21460</name>
</gene>
<evidence type="ECO:0000256" key="5">
    <source>
        <dbReference type="ARBA" id="ARBA00023004"/>
    </source>
</evidence>
<keyword evidence="5" id="KW-0408">Iron</keyword>
<dbReference type="InterPro" id="IPR006137">
    <property type="entry name" value="NADH_UbQ_OxRdtase-like_20kDa"/>
</dbReference>
<accession>A0A2V5LEB4</accession>
<dbReference type="SUPFAM" id="SSF56770">
    <property type="entry name" value="HydA/Nqo6-like"/>
    <property type="match status" value="1"/>
</dbReference>
<name>A0A2V5LEB4_9MICC</name>
<dbReference type="GO" id="GO:0046872">
    <property type="term" value="F:metal ion binding"/>
    <property type="evidence" value="ECO:0007669"/>
    <property type="project" value="UniProtKB-KW"/>
</dbReference>
<evidence type="ECO:0000256" key="2">
    <source>
        <dbReference type="ARBA" id="ARBA00009173"/>
    </source>
</evidence>
<dbReference type="RefSeq" id="WP_110503030.1">
    <property type="nucleotide sequence ID" value="NZ_QJVD01000045.1"/>
</dbReference>
<comment type="caution">
    <text evidence="8">The sequence shown here is derived from an EMBL/GenBank/DDBJ whole genome shotgun (WGS) entry which is preliminary data.</text>
</comment>
<reference evidence="8 9" key="1">
    <citation type="submission" date="2018-05" db="EMBL/GenBank/DDBJ databases">
        <title>Genetic diversity of glacier-inhabiting Cryobacterium bacteria in China and description of Cryobacterium mengkeensis sp. nov. and Arthrobacter glacialis sp. nov.</title>
        <authorList>
            <person name="Liu Q."/>
            <person name="Xin Y.-H."/>
        </authorList>
    </citation>
    <scope>NUCLEOTIDE SEQUENCE [LARGE SCALE GENOMIC DNA]</scope>
    <source>
        <strain evidence="8 9">LI2</strain>
    </source>
</reference>
<dbReference type="AlphaFoldDB" id="A0A2V5LEB4"/>
<evidence type="ECO:0000256" key="1">
    <source>
        <dbReference type="ARBA" id="ARBA00001966"/>
    </source>
</evidence>
<comment type="cofactor">
    <cofactor evidence="1">
        <name>[4Fe-4S] cluster</name>
        <dbReference type="ChEBI" id="CHEBI:49883"/>
    </cofactor>
</comment>
<proteinExistence type="inferred from homology"/>